<comment type="caution">
    <text evidence="1">The sequence shown here is derived from an EMBL/GenBank/DDBJ whole genome shotgun (WGS) entry which is preliminary data.</text>
</comment>
<dbReference type="EMBL" id="JAHRIP010043215">
    <property type="protein sequence ID" value="MEQ2297584.1"/>
    <property type="molecule type" value="Genomic_DNA"/>
</dbReference>
<dbReference type="Proteomes" id="UP001469553">
    <property type="component" value="Unassembled WGS sequence"/>
</dbReference>
<protein>
    <submittedName>
        <fullName evidence="1">Uncharacterized protein</fullName>
    </submittedName>
</protein>
<keyword evidence="2" id="KW-1185">Reference proteome</keyword>
<proteinExistence type="predicted"/>
<reference evidence="1 2" key="1">
    <citation type="submission" date="2021-06" db="EMBL/GenBank/DDBJ databases">
        <authorList>
            <person name="Palmer J.M."/>
        </authorList>
    </citation>
    <scope>NUCLEOTIDE SEQUENCE [LARGE SCALE GENOMIC DNA]</scope>
    <source>
        <strain evidence="1 2">AS_MEX2019</strain>
        <tissue evidence="1">Muscle</tissue>
    </source>
</reference>
<gene>
    <name evidence="1" type="ORF">AMECASPLE_036095</name>
</gene>
<sequence>ICVQGEEERGENPPSCWKHLPKRIQVKERDTAFPIESQCLPNSASAERLAFPGALNIPSPIVLRPRDDQPNHLHCSSIKIVKPVILLPYLCSLSESNC</sequence>
<evidence type="ECO:0000313" key="2">
    <source>
        <dbReference type="Proteomes" id="UP001469553"/>
    </source>
</evidence>
<feature type="non-terminal residue" evidence="1">
    <location>
        <position position="1"/>
    </location>
</feature>
<accession>A0ABV0YUL4</accession>
<organism evidence="1 2">
    <name type="scientific">Ameca splendens</name>
    <dbReference type="NCBI Taxonomy" id="208324"/>
    <lineage>
        <taxon>Eukaryota</taxon>
        <taxon>Metazoa</taxon>
        <taxon>Chordata</taxon>
        <taxon>Craniata</taxon>
        <taxon>Vertebrata</taxon>
        <taxon>Euteleostomi</taxon>
        <taxon>Actinopterygii</taxon>
        <taxon>Neopterygii</taxon>
        <taxon>Teleostei</taxon>
        <taxon>Neoteleostei</taxon>
        <taxon>Acanthomorphata</taxon>
        <taxon>Ovalentaria</taxon>
        <taxon>Atherinomorphae</taxon>
        <taxon>Cyprinodontiformes</taxon>
        <taxon>Goodeidae</taxon>
        <taxon>Ameca</taxon>
    </lineage>
</organism>
<evidence type="ECO:0000313" key="1">
    <source>
        <dbReference type="EMBL" id="MEQ2297584.1"/>
    </source>
</evidence>
<name>A0ABV0YUL4_9TELE</name>